<reference evidence="2" key="1">
    <citation type="submission" date="2017-09" db="EMBL/GenBank/DDBJ databases">
        <title>Depth-based differentiation of microbial function through sediment-hosted aquifers and enrichment of novel symbionts in the deep terrestrial subsurface.</title>
        <authorList>
            <person name="Probst A.J."/>
            <person name="Ladd B."/>
            <person name="Jarett J.K."/>
            <person name="Geller-Mcgrath D.E."/>
            <person name="Sieber C.M.K."/>
            <person name="Emerson J.B."/>
            <person name="Anantharaman K."/>
            <person name="Thomas B.C."/>
            <person name="Malmstrom R."/>
            <person name="Stieglmeier M."/>
            <person name="Klingl A."/>
            <person name="Woyke T."/>
            <person name="Ryan C.M."/>
            <person name="Banfield J.F."/>
        </authorList>
    </citation>
    <scope>NUCLEOTIDE SEQUENCE [LARGE SCALE GENOMIC DNA]</scope>
</reference>
<evidence type="ECO:0000313" key="1">
    <source>
        <dbReference type="EMBL" id="PJC33892.1"/>
    </source>
</evidence>
<sequence>MKSKLKYKAIQLRKDGMPYSEIGELVHVSKASLSLWLRDIPLTSQQKERLVQKRLQFANKGAQLRKQKRIQNTKAIVNKTKQDIGKMNLRELLLIGISLYWAEGAKQKETNVSQKVAFSNSDAPMIKIFLLWLDTICNVSLQKVKLELYIHESADIKKAIDYWRDKLKVDQSTYIATRLKKHSISSNRKNAGESYHGLMRVTVPKSTNLNRKILGWVQGIIEAWGVV</sequence>
<proteinExistence type="predicted"/>
<organism evidence="1 2">
    <name type="scientific">Candidatus Roizmanbacteria bacterium CG_4_9_14_0_2_um_filter_39_13</name>
    <dbReference type="NCBI Taxonomy" id="1974839"/>
    <lineage>
        <taxon>Bacteria</taxon>
        <taxon>Candidatus Roizmaniibacteriota</taxon>
    </lineage>
</organism>
<dbReference type="EMBL" id="PFSC01000021">
    <property type="protein sequence ID" value="PJC33892.1"/>
    <property type="molecule type" value="Genomic_DNA"/>
</dbReference>
<protein>
    <submittedName>
        <fullName evidence="1">Uncharacterized protein</fullName>
    </submittedName>
</protein>
<dbReference type="AlphaFoldDB" id="A0A2M8F3N3"/>
<name>A0A2M8F3N3_9BACT</name>
<gene>
    <name evidence="1" type="ORF">CO051_00720</name>
</gene>
<dbReference type="Proteomes" id="UP000231383">
    <property type="component" value="Unassembled WGS sequence"/>
</dbReference>
<evidence type="ECO:0000313" key="2">
    <source>
        <dbReference type="Proteomes" id="UP000231383"/>
    </source>
</evidence>
<accession>A0A2M8F3N3</accession>
<comment type="caution">
    <text evidence="1">The sequence shown here is derived from an EMBL/GenBank/DDBJ whole genome shotgun (WGS) entry which is preliminary data.</text>
</comment>